<evidence type="ECO:0000313" key="2">
    <source>
        <dbReference type="WBParaSite" id="nRc.2.0.1.t40345-RA"/>
    </source>
</evidence>
<proteinExistence type="predicted"/>
<accession>A0A915KQI8</accession>
<dbReference type="Proteomes" id="UP000887565">
    <property type="component" value="Unplaced"/>
</dbReference>
<protein>
    <submittedName>
        <fullName evidence="2">Uncharacterized protein</fullName>
    </submittedName>
</protein>
<organism evidence="1 2">
    <name type="scientific">Romanomermis culicivorax</name>
    <name type="common">Nematode worm</name>
    <dbReference type="NCBI Taxonomy" id="13658"/>
    <lineage>
        <taxon>Eukaryota</taxon>
        <taxon>Metazoa</taxon>
        <taxon>Ecdysozoa</taxon>
        <taxon>Nematoda</taxon>
        <taxon>Enoplea</taxon>
        <taxon>Dorylaimia</taxon>
        <taxon>Mermithida</taxon>
        <taxon>Mermithoidea</taxon>
        <taxon>Mermithidae</taxon>
        <taxon>Romanomermis</taxon>
    </lineage>
</organism>
<dbReference type="WBParaSite" id="nRc.2.0.1.t40345-RA">
    <property type="protein sequence ID" value="nRc.2.0.1.t40345-RA"/>
    <property type="gene ID" value="nRc.2.0.1.g40345"/>
</dbReference>
<sequence>MISTIKHTIPANKKAYTMNIPFSILAHNRTLPDKISFLNLRNTRFSTFLHWWPSNVPIIDPSPKLSNIKKNMTAQNGAPGNLSIASVNDRFQKNQPIQLLNVAMQNLIYCVQKVTRNSDHVFKTIPTFPEDLMPFIRDKNTTAQATIRQNAIAQLKLAEFSLPKSVKSDETLMASWYQK</sequence>
<name>A0A915KQI8_ROMCU</name>
<evidence type="ECO:0000313" key="1">
    <source>
        <dbReference type="Proteomes" id="UP000887565"/>
    </source>
</evidence>
<reference evidence="2" key="1">
    <citation type="submission" date="2022-11" db="UniProtKB">
        <authorList>
            <consortium name="WormBaseParasite"/>
        </authorList>
    </citation>
    <scope>IDENTIFICATION</scope>
</reference>
<keyword evidence="1" id="KW-1185">Reference proteome</keyword>
<dbReference type="AlphaFoldDB" id="A0A915KQI8"/>